<protein>
    <recommendedName>
        <fullName evidence="3">Disease resistance protein Roq1-like winged-helix domain-containing protein</fullName>
    </recommendedName>
</protein>
<proteinExistence type="predicted"/>
<keyword evidence="1" id="KW-0677">Repeat</keyword>
<accession>A0AA38TH67</accession>
<dbReference type="EMBL" id="JARYMX010000004">
    <property type="protein sequence ID" value="KAJ9554650.1"/>
    <property type="molecule type" value="Genomic_DNA"/>
</dbReference>
<keyword evidence="5" id="KW-1185">Reference proteome</keyword>
<dbReference type="InterPro" id="IPR044974">
    <property type="entry name" value="Disease_R_plants"/>
</dbReference>
<comment type="caution">
    <text evidence="4">The sequence shown here is derived from an EMBL/GenBank/DDBJ whole genome shotgun (WGS) entry which is preliminary data.</text>
</comment>
<feature type="domain" description="Disease resistance protein Roq1-like winged-helix" evidence="3">
    <location>
        <begin position="2"/>
        <end position="56"/>
    </location>
</feature>
<feature type="region of interest" description="Disordered" evidence="2">
    <location>
        <begin position="326"/>
        <end position="354"/>
    </location>
</feature>
<organism evidence="4 5">
    <name type="scientific">Centaurea solstitialis</name>
    <name type="common">yellow star-thistle</name>
    <dbReference type="NCBI Taxonomy" id="347529"/>
    <lineage>
        <taxon>Eukaryota</taxon>
        <taxon>Viridiplantae</taxon>
        <taxon>Streptophyta</taxon>
        <taxon>Embryophyta</taxon>
        <taxon>Tracheophyta</taxon>
        <taxon>Spermatophyta</taxon>
        <taxon>Magnoliopsida</taxon>
        <taxon>eudicotyledons</taxon>
        <taxon>Gunneridae</taxon>
        <taxon>Pentapetalae</taxon>
        <taxon>asterids</taxon>
        <taxon>campanulids</taxon>
        <taxon>Asterales</taxon>
        <taxon>Asteraceae</taxon>
        <taxon>Carduoideae</taxon>
        <taxon>Cardueae</taxon>
        <taxon>Centaureinae</taxon>
        <taxon>Centaurea</taxon>
    </lineage>
</organism>
<dbReference type="InterPro" id="IPR058192">
    <property type="entry name" value="WHD_ROQ1-like"/>
</dbReference>
<dbReference type="Gene3D" id="3.80.10.10">
    <property type="entry name" value="Ribonuclease Inhibitor"/>
    <property type="match status" value="1"/>
</dbReference>
<dbReference type="Proteomes" id="UP001172457">
    <property type="component" value="Chromosome 4"/>
</dbReference>
<dbReference type="PANTHER" id="PTHR11017">
    <property type="entry name" value="LEUCINE-RICH REPEAT-CONTAINING PROTEIN"/>
    <property type="match status" value="1"/>
</dbReference>
<name>A0AA38TH67_9ASTR</name>
<evidence type="ECO:0000256" key="1">
    <source>
        <dbReference type="ARBA" id="ARBA00022737"/>
    </source>
</evidence>
<dbReference type="InterPro" id="IPR032675">
    <property type="entry name" value="LRR_dom_sf"/>
</dbReference>
<reference evidence="4" key="1">
    <citation type="submission" date="2023-03" db="EMBL/GenBank/DDBJ databases">
        <title>Chromosome-scale reference genome and RAD-based genetic map of yellow starthistle (Centaurea solstitialis) reveal putative structural variation and QTLs associated with invader traits.</title>
        <authorList>
            <person name="Reatini B."/>
            <person name="Cang F.A."/>
            <person name="Jiang Q."/>
            <person name="Mckibben M.T.W."/>
            <person name="Barker M.S."/>
            <person name="Rieseberg L.H."/>
            <person name="Dlugosch K.M."/>
        </authorList>
    </citation>
    <scope>NUCLEOTIDE SEQUENCE</scope>
    <source>
        <strain evidence="4">CAN-66</strain>
        <tissue evidence="4">Leaf</tissue>
    </source>
</reference>
<dbReference type="PANTHER" id="PTHR11017:SF271">
    <property type="entry name" value="DISEASE RESISTANCE PROTEIN (TIR-NBS-LRR CLASS) FAMILY"/>
    <property type="match status" value="1"/>
</dbReference>
<evidence type="ECO:0000313" key="5">
    <source>
        <dbReference type="Proteomes" id="UP001172457"/>
    </source>
</evidence>
<dbReference type="GO" id="GO:0006952">
    <property type="term" value="P:defense response"/>
    <property type="evidence" value="ECO:0007669"/>
    <property type="project" value="InterPro"/>
</dbReference>
<evidence type="ECO:0000313" key="4">
    <source>
        <dbReference type="EMBL" id="KAJ9554650.1"/>
    </source>
</evidence>
<dbReference type="AlphaFoldDB" id="A0AA38TH67"/>
<evidence type="ECO:0000259" key="3">
    <source>
        <dbReference type="Pfam" id="PF23282"/>
    </source>
</evidence>
<dbReference type="SUPFAM" id="SSF52058">
    <property type="entry name" value="L domain-like"/>
    <property type="match status" value="1"/>
</dbReference>
<evidence type="ECO:0000256" key="2">
    <source>
        <dbReference type="SAM" id="MobiDB-lite"/>
    </source>
</evidence>
<dbReference type="Pfam" id="PF23282">
    <property type="entry name" value="WHD_ROQ1"/>
    <property type="match status" value="1"/>
</dbReference>
<sequence length="459" mass="52400">MFFRGEEKDSAMEILDACGFHSTIGVKVLVQKSPITMSEEGRFDMHDLIQETGHYFVFGENPKNLEKHNRVWRRKDVVKICAMDAMRANDRIKALQIGLLWKEFPPSLPQVVATSLPREFQSMEHCCLQLGRSLVEQLWEGYKFPEIQTSMDNLVELSLRETGIEILPSSSIGQYCTNLLYLDLSLSQLPCLKFLNLSDCYNLVELPDLPPSIAILIANGCKSLKIVGDFSKNHLKWLWKVSFSASNCNCKEVLQSMLQGNATEDYFISFRFYGTCIPISGGKLGTFTLQLPLNWYNEFSGFLVYIDWDTDDGDVIIINDVLGGENEDVDNEETENVDNEETEDVANEETEDVDNEETMRADAVCYISFGSLRDTSWWNSAHTTISFFLRVDVYLKVELVPRRSQGDDSIERVKDTTYYSEFWDEESPNKKTFEIICDSGSSIEILFCHNLHSGMFDGI</sequence>
<gene>
    <name evidence="4" type="ORF">OSB04_018695</name>
</gene>